<reference evidence="1 2" key="1">
    <citation type="journal article" date="2015" name="Environ. Microbiol.">
        <title>Genome analyses suggest the presence of polyploidy and recent human-driven expansions in eight global populations of the honeybee pathogen Nosema ceranae.</title>
        <authorList>
            <person name="Pelin A."/>
            <person name="Selman M."/>
            <person name="Aris-Brosou S."/>
            <person name="Farinelli L."/>
            <person name="Corradi N."/>
        </authorList>
    </citation>
    <scope>NUCLEOTIDE SEQUENCE [LARGE SCALE GENOMIC DNA]</scope>
    <source>
        <strain evidence="1 2">PA08 1199</strain>
    </source>
</reference>
<dbReference type="Proteomes" id="UP000034350">
    <property type="component" value="Unassembled WGS sequence"/>
</dbReference>
<keyword evidence="2" id="KW-1185">Reference proteome</keyword>
<dbReference type="RefSeq" id="XP_024329533.1">
    <property type="nucleotide sequence ID" value="XM_024474674.1"/>
</dbReference>
<dbReference type="AlphaFoldDB" id="A0A0F9W7M2"/>
<name>A0A0F9W7M2_9MICR</name>
<accession>A0A0F9W7M2</accession>
<comment type="caution">
    <text evidence="1">The sequence shown here is derived from an EMBL/GenBank/DDBJ whole genome shotgun (WGS) entry which is preliminary data.</text>
</comment>
<gene>
    <name evidence="1" type="ORF">AAJ76_2300001590</name>
</gene>
<dbReference type="GeneID" id="36319600"/>
<dbReference type="EMBL" id="JPQZ01000230">
    <property type="protein sequence ID" value="KKO73791.1"/>
    <property type="molecule type" value="Genomic_DNA"/>
</dbReference>
<protein>
    <submittedName>
        <fullName evidence="1">Uncharacterized protein</fullName>
    </submittedName>
</protein>
<dbReference type="VEuPathDB" id="MicrosporidiaDB:NCER_102230"/>
<organism evidence="1 2">
    <name type="scientific">Vairimorpha ceranae</name>
    <dbReference type="NCBI Taxonomy" id="40302"/>
    <lineage>
        <taxon>Eukaryota</taxon>
        <taxon>Fungi</taxon>
        <taxon>Fungi incertae sedis</taxon>
        <taxon>Microsporidia</taxon>
        <taxon>Nosematidae</taxon>
        <taxon>Vairimorpha</taxon>
    </lineage>
</organism>
<dbReference type="VEuPathDB" id="MicrosporidiaDB:AAJ76_2300001590"/>
<evidence type="ECO:0000313" key="2">
    <source>
        <dbReference type="Proteomes" id="UP000034350"/>
    </source>
</evidence>
<proteinExistence type="predicted"/>
<sequence length="113" mass="13596">MFIKEVVKYFMSRNLSIYLRDYNIPLINNECEDITQKYTNISRAVRLECIVVIIKMIVEKMGCSWDFLVQINHNLIILFYYVTHLSTDIKWLISLLKDIMDGIDKEYECREFN</sequence>
<evidence type="ECO:0000313" key="1">
    <source>
        <dbReference type="EMBL" id="KKO73791.1"/>
    </source>
</evidence>